<evidence type="ECO:0000313" key="2">
    <source>
        <dbReference type="Proteomes" id="UP000199150"/>
    </source>
</evidence>
<evidence type="ECO:0000313" key="1">
    <source>
        <dbReference type="EMBL" id="SCW54026.1"/>
    </source>
</evidence>
<dbReference type="Proteomes" id="UP000199150">
    <property type="component" value="Unassembled WGS sequence"/>
</dbReference>
<dbReference type="OrthoDB" id="7173737at2"/>
<protein>
    <submittedName>
        <fullName evidence="1">Uncharacterized protein</fullName>
    </submittedName>
</protein>
<dbReference type="RefSeq" id="WP_139159642.1">
    <property type="nucleotide sequence ID" value="NZ_CBCRYE010000004.1"/>
</dbReference>
<reference evidence="2" key="1">
    <citation type="submission" date="2016-10" db="EMBL/GenBank/DDBJ databases">
        <authorList>
            <person name="Varghese N."/>
            <person name="Submissions S."/>
        </authorList>
    </citation>
    <scope>NUCLEOTIDE SEQUENCE [LARGE SCALE GENOMIC DNA]</scope>
    <source>
        <strain evidence="2">CGMCC 1.3431</strain>
    </source>
</reference>
<dbReference type="AlphaFoldDB" id="A0A1G4RB65"/>
<accession>A0A1G4RB65</accession>
<proteinExistence type="predicted"/>
<keyword evidence="2" id="KW-1185">Reference proteome</keyword>
<dbReference type="STRING" id="260084.SAMN02927928_1743"/>
<sequence length="65" mass="7354">MTDDSRPLSELVAQGWEILNYSSSHDATNGAIVENFLLRKQKMHRILSVRPKVLGKGFVTKEIDI</sequence>
<dbReference type="EMBL" id="FMTS01000002">
    <property type="protein sequence ID" value="SCW54026.1"/>
    <property type="molecule type" value="Genomic_DNA"/>
</dbReference>
<organism evidence="1 2">
    <name type="scientific">Asticcacaulis taihuensis</name>
    <dbReference type="NCBI Taxonomy" id="260084"/>
    <lineage>
        <taxon>Bacteria</taxon>
        <taxon>Pseudomonadati</taxon>
        <taxon>Pseudomonadota</taxon>
        <taxon>Alphaproteobacteria</taxon>
        <taxon>Caulobacterales</taxon>
        <taxon>Caulobacteraceae</taxon>
        <taxon>Asticcacaulis</taxon>
    </lineage>
</organism>
<name>A0A1G4RB65_9CAUL</name>
<gene>
    <name evidence="1" type="ORF">SAMN02927928_1743</name>
</gene>